<feature type="region of interest" description="Disordered" evidence="3">
    <location>
        <begin position="458"/>
        <end position="477"/>
    </location>
</feature>
<dbReference type="InterPro" id="IPR020557">
    <property type="entry name" value="Fumarate_lyase_CS"/>
</dbReference>
<accession>A0ABY4FME8</accession>
<organism evidence="5 6">
    <name type="scientific">Leucobacter allii</name>
    <dbReference type="NCBI Taxonomy" id="2932247"/>
    <lineage>
        <taxon>Bacteria</taxon>
        <taxon>Bacillati</taxon>
        <taxon>Actinomycetota</taxon>
        <taxon>Actinomycetes</taxon>
        <taxon>Micrococcales</taxon>
        <taxon>Microbacteriaceae</taxon>
        <taxon>Leucobacter</taxon>
    </lineage>
</organism>
<keyword evidence="6" id="KW-1185">Reference proteome</keyword>
<dbReference type="Gene3D" id="1.20.200.10">
    <property type="entry name" value="Fumarase/aspartase (Central domain)"/>
    <property type="match status" value="1"/>
</dbReference>
<dbReference type="EMBL" id="CP095045">
    <property type="protein sequence ID" value="UOQ57447.1"/>
    <property type="molecule type" value="Genomic_DNA"/>
</dbReference>
<dbReference type="Gene3D" id="1.10.40.30">
    <property type="entry name" value="Fumarase/aspartase (C-terminal domain)"/>
    <property type="match status" value="1"/>
</dbReference>
<dbReference type="InterPro" id="IPR000362">
    <property type="entry name" value="Fumarate_lyase_fam"/>
</dbReference>
<dbReference type="InterPro" id="IPR019468">
    <property type="entry name" value="AdenyloSucc_lyase_C"/>
</dbReference>
<gene>
    <name evidence="5" type="ORF">MUN78_00965</name>
</gene>
<dbReference type="PANTHER" id="PTHR43172:SF2">
    <property type="entry name" value="ADENYLOSUCCINATE LYASE C-TERMINAL DOMAIN-CONTAINING PROTEIN"/>
    <property type="match status" value="1"/>
</dbReference>
<evidence type="ECO:0000256" key="1">
    <source>
        <dbReference type="ARBA" id="ARBA00023239"/>
    </source>
</evidence>
<evidence type="ECO:0000313" key="6">
    <source>
        <dbReference type="Proteomes" id="UP000831786"/>
    </source>
</evidence>
<dbReference type="PANTHER" id="PTHR43172">
    <property type="entry name" value="ADENYLOSUCCINATE LYASE"/>
    <property type="match status" value="1"/>
</dbReference>
<dbReference type="SUPFAM" id="SSF48557">
    <property type="entry name" value="L-aspartase-like"/>
    <property type="match status" value="1"/>
</dbReference>
<evidence type="ECO:0000256" key="3">
    <source>
        <dbReference type="SAM" id="MobiDB-lite"/>
    </source>
</evidence>
<dbReference type="GO" id="GO:0016829">
    <property type="term" value="F:lyase activity"/>
    <property type="evidence" value="ECO:0007669"/>
    <property type="project" value="UniProtKB-KW"/>
</dbReference>
<evidence type="ECO:0000256" key="2">
    <source>
        <dbReference type="ARBA" id="ARBA00034772"/>
    </source>
</evidence>
<comment type="similarity">
    <text evidence="2">Belongs to the class-II fumarase/aspartase family.</text>
</comment>
<dbReference type="Pfam" id="PF00206">
    <property type="entry name" value="Lyase_1"/>
    <property type="match status" value="1"/>
</dbReference>
<protein>
    <submittedName>
        <fullName evidence="5">Lyase family protein</fullName>
    </submittedName>
</protein>
<dbReference type="InterPro" id="IPR008948">
    <property type="entry name" value="L-Aspartase-like"/>
</dbReference>
<dbReference type="PRINTS" id="PR00149">
    <property type="entry name" value="FUMRATELYASE"/>
</dbReference>
<dbReference type="InterPro" id="IPR022761">
    <property type="entry name" value="Fumarate_lyase_N"/>
</dbReference>
<dbReference type="PROSITE" id="PS00163">
    <property type="entry name" value="FUMARATE_LYASES"/>
    <property type="match status" value="1"/>
</dbReference>
<dbReference type="Proteomes" id="UP000831786">
    <property type="component" value="Chromosome"/>
</dbReference>
<evidence type="ECO:0000259" key="4">
    <source>
        <dbReference type="SMART" id="SM00998"/>
    </source>
</evidence>
<keyword evidence="1 5" id="KW-0456">Lyase</keyword>
<sequence>MPTDPAAAAPDGAAFDVGLLAPVAAGTADELADARFADALVTAEAALVRAWGAAGVAPAETVSAVSAALGWRAAGEPCAPGELPIGRLVSEAVGGGNPVIPLVAVLKERVAEPHRRWVHRGATSQDVLDTALMLLAKRSATALLADLRDTAERLAEFARAHRDEPAAARTLTQHAVPTTVGARAAGWLRGVRRAADGLERIAAELPAQLAGAGGTLASFASIGGDAAPALPARFAAELGLAAPEGPWHTVRWPVTELGDALVRATDALGVVAADVATLSRTEVGELAEGAGGGSSAMPQKRNPARSVLIRSAAIRAPHLAATLHAAAALAVDERPDGAWHAEWPALRELLRTARGAAARAVELVSGLRVDPAAVQRNLHLTGGLIVAERLSIELAPRIGADRLREIVAAAGAGGDLAELLRAEPALAGIDIDAILDPAGYTGLAARIVDAALAEGARADPDVTAADPDPDPRTEEPA</sequence>
<evidence type="ECO:0000313" key="5">
    <source>
        <dbReference type="EMBL" id="UOQ57447.1"/>
    </source>
</evidence>
<feature type="domain" description="Adenylosuccinate lyase C-terminal" evidence="4">
    <location>
        <begin position="382"/>
        <end position="452"/>
    </location>
</feature>
<proteinExistence type="inferred from homology"/>
<dbReference type="SMART" id="SM00998">
    <property type="entry name" value="ADSL_C"/>
    <property type="match status" value="1"/>
</dbReference>
<name>A0ABY4FME8_9MICO</name>
<reference evidence="5 6" key="1">
    <citation type="submission" date="2022-04" db="EMBL/GenBank/DDBJ databases">
        <title>Leucobacter sp. isolated from rhizosphere of garlic.</title>
        <authorList>
            <person name="Won M."/>
            <person name="Lee C.-M."/>
            <person name="Woen H.-Y."/>
            <person name="Kwon S.-W."/>
        </authorList>
    </citation>
    <scope>NUCLEOTIDE SEQUENCE [LARGE SCALE GENOMIC DNA]</scope>
    <source>
        <strain evidence="5 6">H21R-40</strain>
    </source>
</reference>
<dbReference type="RefSeq" id="WP_244728180.1">
    <property type="nucleotide sequence ID" value="NZ_CP095045.1"/>
</dbReference>